<reference evidence="1 2" key="1">
    <citation type="submission" date="2017-11" db="EMBL/GenBank/DDBJ databases">
        <title>Understudied soil microbes with underappreciated capabilities: Untangling the Clostridium saccharolyticum group.</title>
        <authorList>
            <person name="Leschine S."/>
        </authorList>
    </citation>
    <scope>NUCLEOTIDE SEQUENCE [LARGE SCALE GENOMIC DNA]</scope>
    <source>
        <strain evidence="1 2">18A</strain>
    </source>
</reference>
<protein>
    <recommendedName>
        <fullName evidence="3">DUF2000 domain-containing protein</fullName>
    </recommendedName>
</protein>
<evidence type="ECO:0000313" key="2">
    <source>
        <dbReference type="Proteomes" id="UP000231092"/>
    </source>
</evidence>
<dbReference type="PIRSF" id="PIRSF033736">
    <property type="entry name" value="UCP033763"/>
    <property type="match status" value="1"/>
</dbReference>
<sequence length="140" mass="15496">MNDYDMKCVMVIDSELPIGVIANTSAILGVTLGKQIPEQVGADVIDATEKTHLGIITMPIAMLKGNKDVLKDLRKRLYTPEFSDLVVVDFSDVAQCCNVYSEYITKAACVPEKDHTYLGVAIYGEKKKVNRLIGFMPLLR</sequence>
<gene>
    <name evidence="1" type="ORF">H171_0625</name>
</gene>
<dbReference type="EMBL" id="PGET01000001">
    <property type="protein sequence ID" value="PJJ27169.1"/>
    <property type="molecule type" value="Genomic_DNA"/>
</dbReference>
<dbReference type="InterPro" id="IPR017021">
    <property type="entry name" value="UCP033763"/>
</dbReference>
<dbReference type="OrthoDB" id="1045582at2"/>
<dbReference type="Gene3D" id="3.40.1490.10">
    <property type="entry name" value="Bit1"/>
    <property type="match status" value="1"/>
</dbReference>
<dbReference type="Proteomes" id="UP000231092">
    <property type="component" value="Unassembled WGS sequence"/>
</dbReference>
<evidence type="ECO:0000313" key="1">
    <source>
        <dbReference type="EMBL" id="PJJ27169.1"/>
    </source>
</evidence>
<proteinExistence type="predicted"/>
<dbReference type="AlphaFoldDB" id="A0A2M8Z158"/>
<accession>A0A2M8Z158</accession>
<organism evidence="1 2">
    <name type="scientific">[Clostridium] celerecrescens 18A</name>
    <dbReference type="NCBI Taxonomy" id="1286362"/>
    <lineage>
        <taxon>Bacteria</taxon>
        <taxon>Bacillati</taxon>
        <taxon>Bacillota</taxon>
        <taxon>Clostridia</taxon>
        <taxon>Lachnospirales</taxon>
        <taxon>Lachnospiraceae</taxon>
        <taxon>Lacrimispora</taxon>
    </lineage>
</organism>
<name>A0A2M8Z158_9FIRM</name>
<evidence type="ECO:0008006" key="3">
    <source>
        <dbReference type="Google" id="ProtNLM"/>
    </source>
</evidence>
<dbReference type="InterPro" id="IPR023476">
    <property type="entry name" value="Pep_tRNA_hydro_II_dom_sf"/>
</dbReference>
<dbReference type="SUPFAM" id="SSF102462">
    <property type="entry name" value="Peptidyl-tRNA hydrolase II"/>
    <property type="match status" value="1"/>
</dbReference>
<dbReference type="InterPro" id="IPR018988">
    <property type="entry name" value="DUF2000"/>
</dbReference>
<comment type="caution">
    <text evidence="1">The sequence shown here is derived from an EMBL/GenBank/DDBJ whole genome shotgun (WGS) entry which is preliminary data.</text>
</comment>
<dbReference type="Pfam" id="PF09391">
    <property type="entry name" value="DUF2000"/>
    <property type="match status" value="1"/>
</dbReference>